<reference evidence="1" key="1">
    <citation type="submission" date="2023-08" db="EMBL/GenBank/DDBJ databases">
        <title>Genomic characterization of piscicolin 126 produced by Carnobacterium maltaromaticum CM22 strain isolated from salmon (Salmo salar).</title>
        <authorList>
            <person name="Gonzalez-Gragera E."/>
            <person name="Garcia-Lopez J.D."/>
            <person name="Teso-Perez C."/>
            <person name="Gimenez-Hernandez I."/>
            <person name="Peralta-Sanchez J.M."/>
            <person name="Valdivia E."/>
            <person name="Montalban-Lopez M."/>
            <person name="Martin-Platero A.M."/>
            <person name="Banos A."/>
            <person name="Martinez-Bueno M."/>
        </authorList>
    </citation>
    <scope>NUCLEOTIDE SEQUENCE</scope>
    <source>
        <strain evidence="1">CM22</strain>
    </source>
</reference>
<accession>A0AAW9KC63</accession>
<comment type="caution">
    <text evidence="1">The sequence shown here is derived from an EMBL/GenBank/DDBJ whole genome shotgun (WGS) entry which is preliminary data.</text>
</comment>
<dbReference type="Proteomes" id="UP001290462">
    <property type="component" value="Unassembled WGS sequence"/>
</dbReference>
<dbReference type="EMBL" id="JAVBVO010000033">
    <property type="protein sequence ID" value="MDZ5760791.1"/>
    <property type="molecule type" value="Genomic_DNA"/>
</dbReference>
<evidence type="ECO:0000313" key="2">
    <source>
        <dbReference type="Proteomes" id="UP001290462"/>
    </source>
</evidence>
<evidence type="ECO:0000313" key="1">
    <source>
        <dbReference type="EMBL" id="MDZ5760791.1"/>
    </source>
</evidence>
<gene>
    <name evidence="1" type="ORF">RAK27_19285</name>
</gene>
<name>A0AAW9KC63_CARML</name>
<proteinExistence type="predicted"/>
<dbReference type="AlphaFoldDB" id="A0AAW9KC63"/>
<organism evidence="1 2">
    <name type="scientific">Carnobacterium maltaromaticum</name>
    <name type="common">Carnobacterium piscicola</name>
    <dbReference type="NCBI Taxonomy" id="2751"/>
    <lineage>
        <taxon>Bacteria</taxon>
        <taxon>Bacillati</taxon>
        <taxon>Bacillota</taxon>
        <taxon>Bacilli</taxon>
        <taxon>Lactobacillales</taxon>
        <taxon>Carnobacteriaceae</taxon>
        <taxon>Carnobacterium</taxon>
    </lineage>
</organism>
<feature type="non-terminal residue" evidence="1">
    <location>
        <position position="92"/>
    </location>
</feature>
<protein>
    <submittedName>
        <fullName evidence="1">Conjugal transfer protein</fullName>
    </submittedName>
</protein>
<sequence length="92" mass="10414">MQGNLVLTKENEAIAYFSVPSISVAVTDDEKKKKTKQDVAKVLKRLFPQKWFEIALVPKDYRLFEKMKDVESTLATESRPLGVQVLNKTVSG</sequence>